<evidence type="ECO:0000313" key="2">
    <source>
        <dbReference type="Proteomes" id="UP001162992"/>
    </source>
</evidence>
<reference evidence="2" key="1">
    <citation type="journal article" date="2024" name="Proc. Natl. Acad. Sci. U.S.A.">
        <title>Extraordinary preservation of gene collinearity over three hundred million years revealed in homosporous lycophytes.</title>
        <authorList>
            <person name="Li C."/>
            <person name="Wickell D."/>
            <person name="Kuo L.Y."/>
            <person name="Chen X."/>
            <person name="Nie B."/>
            <person name="Liao X."/>
            <person name="Peng D."/>
            <person name="Ji J."/>
            <person name="Jenkins J."/>
            <person name="Williams M."/>
            <person name="Shu S."/>
            <person name="Plott C."/>
            <person name="Barry K."/>
            <person name="Rajasekar S."/>
            <person name="Grimwood J."/>
            <person name="Han X."/>
            <person name="Sun S."/>
            <person name="Hou Z."/>
            <person name="He W."/>
            <person name="Dai G."/>
            <person name="Sun C."/>
            <person name="Schmutz J."/>
            <person name="Leebens-Mack J.H."/>
            <person name="Li F.W."/>
            <person name="Wang L."/>
        </authorList>
    </citation>
    <scope>NUCLEOTIDE SEQUENCE [LARGE SCALE GENOMIC DNA]</scope>
    <source>
        <strain evidence="2">cv. PW_Plant_1</strain>
    </source>
</reference>
<protein>
    <submittedName>
        <fullName evidence="1">Uncharacterized protein</fullName>
    </submittedName>
</protein>
<proteinExistence type="predicted"/>
<dbReference type="Proteomes" id="UP001162992">
    <property type="component" value="Chromosome 10"/>
</dbReference>
<accession>A0ACC2CET7</accession>
<organism evidence="1 2">
    <name type="scientific">Diphasiastrum complanatum</name>
    <name type="common">Issler's clubmoss</name>
    <name type="synonym">Lycopodium complanatum</name>
    <dbReference type="NCBI Taxonomy" id="34168"/>
    <lineage>
        <taxon>Eukaryota</taxon>
        <taxon>Viridiplantae</taxon>
        <taxon>Streptophyta</taxon>
        <taxon>Embryophyta</taxon>
        <taxon>Tracheophyta</taxon>
        <taxon>Lycopodiopsida</taxon>
        <taxon>Lycopodiales</taxon>
        <taxon>Lycopodiaceae</taxon>
        <taxon>Lycopodioideae</taxon>
        <taxon>Diphasiastrum</taxon>
    </lineage>
</organism>
<comment type="caution">
    <text evidence="1">The sequence shown here is derived from an EMBL/GenBank/DDBJ whole genome shotgun (WGS) entry which is preliminary data.</text>
</comment>
<name>A0ACC2CET7_DIPCM</name>
<evidence type="ECO:0000313" key="1">
    <source>
        <dbReference type="EMBL" id="KAJ7540182.1"/>
    </source>
</evidence>
<keyword evidence="2" id="KW-1185">Reference proteome</keyword>
<sequence length="899" mass="99567">MDMDRQIRVAYTSRKVLILALVCTICLILTAVSVALNQFSVDRNIYYTYLRKQKSKRFHIPNDRLSSVDRSSVVQIKGQPPLLTSFRPANLSSVHQDPLITAELPPAPVLAPISIDSHECKRACGKVAIPYPFGLSPECARSSQYELNCTCARSSQYELNCTDSNNSLAQENLEDPSGPWPFLSTPSGPFQVINISSNYLSINTTKIKAMAKTPAENGDCSGLANASLELDPYGPYIISSQNIFLVTGCGSIGAYSMEGPLESLYSGDGICGPPCINQFDLHYCNDYSCCIVIMKASRQIYMQGRGINFTGQDNVCGFSSILDTTTYHTWNPGGVGIGQYGVRLVWAILDYPNCTVAKSQPDYACFDKGPLSSCNESGDISGYFCECTATGYEGDGYKNGTGCADVNECANPSLNNCAENATCANLHGTYNCSCEKGLIGDGYRNGTNCTRPSESNPPVALISGIASGIGIFITINVVIVWCLWRRWKNRLGGSCENLQLSTINFHETLMELQKRDGANVCKIFSLEELKKATNNFSQDHELGSGGFGTVFQGVLEDYMRVAIKRPKNEVGESQNDIKQFINEVTILSQVNHRNLVKLLGCCLETRVPLLVYEYVLNGNLLEHLQGQKRIECKSSLVLDWDKRLDIAIGIAEALRYLHFGTSPPIYHRDVKCSNILLDDKYQAKVADFGISRLIPIESTHFSTMIQGTPGYLDPEFFENMQISDKSDVYSFGVVLLELITAEKPIDLSREHGNQNLVFHASRLIKEARLEDITDEVLNASSNPEMLQDIYKVAQVALKCVKRHREHRPSMKDVLDELLLIKKTHKVVSDTISFESSKKDWVSLRAHMDDSSGGDFESLEKDWVPLRAHMVDSSQFTSFHGGNTSTYSHASISNIELFPR</sequence>
<gene>
    <name evidence="1" type="ORF">O6H91_10G004500</name>
</gene>
<dbReference type="EMBL" id="CM055101">
    <property type="protein sequence ID" value="KAJ7540182.1"/>
    <property type="molecule type" value="Genomic_DNA"/>
</dbReference>